<feature type="domain" description="PepSY" evidence="2">
    <location>
        <begin position="37"/>
        <end position="90"/>
    </location>
</feature>
<dbReference type="Gene3D" id="3.10.450.40">
    <property type="match status" value="1"/>
</dbReference>
<evidence type="ECO:0000313" key="3">
    <source>
        <dbReference type="EMBL" id="MFK2856372.1"/>
    </source>
</evidence>
<dbReference type="RefSeq" id="WP_380014986.1">
    <property type="nucleotide sequence ID" value="NZ_JADIKI010000023.1"/>
</dbReference>
<dbReference type="InterPro" id="IPR025711">
    <property type="entry name" value="PepSY"/>
</dbReference>
<reference evidence="3 4" key="1">
    <citation type="submission" date="2020-10" db="EMBL/GenBank/DDBJ databases">
        <title>Phylogeny of dyella-like bacteria.</title>
        <authorList>
            <person name="Fu J."/>
        </authorList>
    </citation>
    <scope>NUCLEOTIDE SEQUENCE [LARGE SCALE GENOMIC DNA]</scope>
    <source>
        <strain evidence="3 4">DHG40</strain>
    </source>
</reference>
<dbReference type="Proteomes" id="UP001620409">
    <property type="component" value="Unassembled WGS sequence"/>
</dbReference>
<comment type="caution">
    <text evidence="3">The sequence shown here is derived from an EMBL/GenBank/DDBJ whole genome shotgun (WGS) entry which is preliminary data.</text>
</comment>
<dbReference type="Pfam" id="PF03413">
    <property type="entry name" value="PepSY"/>
    <property type="match status" value="1"/>
</dbReference>
<name>A0ABW8IMC9_9GAMM</name>
<keyword evidence="1" id="KW-0732">Signal</keyword>
<sequence length="99" mass="10545">MKHIVSTLLTTLVMGVPCIALATSADLAKQAKIQFPEARAIAIKAFPGTIVKEELEQEKGGSGLRYSFDIFSGKLTHEVGVDAKTGKVLENAVETADND</sequence>
<evidence type="ECO:0000313" key="4">
    <source>
        <dbReference type="Proteomes" id="UP001620409"/>
    </source>
</evidence>
<proteinExistence type="predicted"/>
<evidence type="ECO:0000256" key="1">
    <source>
        <dbReference type="SAM" id="SignalP"/>
    </source>
</evidence>
<evidence type="ECO:0000259" key="2">
    <source>
        <dbReference type="Pfam" id="PF03413"/>
    </source>
</evidence>
<accession>A0ABW8IMC9</accession>
<feature type="signal peptide" evidence="1">
    <location>
        <begin position="1"/>
        <end position="22"/>
    </location>
</feature>
<gene>
    <name evidence="3" type="ORF">ISP18_17330</name>
</gene>
<feature type="chain" id="PRO_5046716928" evidence="1">
    <location>
        <begin position="23"/>
        <end position="99"/>
    </location>
</feature>
<protein>
    <submittedName>
        <fullName evidence="3">PepSY domain-containing protein</fullName>
    </submittedName>
</protein>
<keyword evidence="4" id="KW-1185">Reference proteome</keyword>
<dbReference type="EMBL" id="JADIKI010000023">
    <property type="protein sequence ID" value="MFK2856372.1"/>
    <property type="molecule type" value="Genomic_DNA"/>
</dbReference>
<organism evidence="3 4">
    <name type="scientific">Dyella humi</name>
    <dbReference type="NCBI Taxonomy" id="1770547"/>
    <lineage>
        <taxon>Bacteria</taxon>
        <taxon>Pseudomonadati</taxon>
        <taxon>Pseudomonadota</taxon>
        <taxon>Gammaproteobacteria</taxon>
        <taxon>Lysobacterales</taxon>
        <taxon>Rhodanobacteraceae</taxon>
        <taxon>Dyella</taxon>
    </lineage>
</organism>